<evidence type="ECO:0000313" key="2">
    <source>
        <dbReference type="EMBL" id="SEQ34951.1"/>
    </source>
</evidence>
<dbReference type="AlphaFoldDB" id="A0A1H9FAJ3"/>
<name>A0A1H9FAJ3_9PSEU</name>
<evidence type="ECO:0000313" key="3">
    <source>
        <dbReference type="Proteomes" id="UP000199028"/>
    </source>
</evidence>
<keyword evidence="3" id="KW-1185">Reference proteome</keyword>
<feature type="compositionally biased region" description="Basic and acidic residues" evidence="1">
    <location>
        <begin position="1"/>
        <end position="19"/>
    </location>
</feature>
<evidence type="ECO:0000256" key="1">
    <source>
        <dbReference type="SAM" id="MobiDB-lite"/>
    </source>
</evidence>
<dbReference type="EMBL" id="FOFT01000002">
    <property type="protein sequence ID" value="SEQ34951.1"/>
    <property type="molecule type" value="Genomic_DNA"/>
</dbReference>
<protein>
    <submittedName>
        <fullName evidence="2">Uncharacterized protein</fullName>
    </submittedName>
</protein>
<proteinExistence type="predicted"/>
<accession>A0A1H9FAJ3</accession>
<feature type="region of interest" description="Disordered" evidence="1">
    <location>
        <begin position="1"/>
        <end position="21"/>
    </location>
</feature>
<dbReference type="RefSeq" id="WP_211335305.1">
    <property type="nucleotide sequence ID" value="NZ_FOFT01000002.1"/>
</dbReference>
<gene>
    <name evidence="2" type="ORF">SAMN05216195_102211</name>
</gene>
<reference evidence="3" key="1">
    <citation type="submission" date="2016-10" db="EMBL/GenBank/DDBJ databases">
        <authorList>
            <person name="Varghese N."/>
            <person name="Submissions S."/>
        </authorList>
    </citation>
    <scope>NUCLEOTIDE SEQUENCE [LARGE SCALE GENOMIC DNA]</scope>
    <source>
        <strain evidence="3">CGMCC 4.578</strain>
    </source>
</reference>
<organism evidence="2 3">
    <name type="scientific">Lentzea flaviverrucosa</name>
    <dbReference type="NCBI Taxonomy" id="200379"/>
    <lineage>
        <taxon>Bacteria</taxon>
        <taxon>Bacillati</taxon>
        <taxon>Actinomycetota</taxon>
        <taxon>Actinomycetes</taxon>
        <taxon>Pseudonocardiales</taxon>
        <taxon>Pseudonocardiaceae</taxon>
        <taxon>Lentzea</taxon>
    </lineage>
</organism>
<sequence>MVIYSDRSRTDASPKRESEPEAEFYDRIAGPYWDQVREVINEWSSHLPVDAQPGIRSRLRDRNNDSNVFSALWELYLHEMLIGSGCTVEVEQAAGDRGKYPDFLVTHEDGQFVLEAVWTVQRLKGSAYNPLIASLLDAINTVPSPNFYLAVTINRTGAKKPSQKRLKADLARWLEELDPDEFIADRELRDGARARHTWAEADWSISFEAIPRSPESRGLPGRTIGFYPTIAWFGGESELVLDTVKRKGTKYGELNLPFIVAVGHAGFLPEEEDVKTALYGSSHGHARRDGASTYTRLANGYWTAPRDNGHERVSGVLVVDNPAPPTWATKSPTLWHSSHQNSISAPVLPTWKAARLVDGQVEREPSVTEVHTALGLPAQWPSGDPFPRPQRQ</sequence>
<dbReference type="Proteomes" id="UP000199028">
    <property type="component" value="Unassembled WGS sequence"/>
</dbReference>